<comment type="similarity">
    <text evidence="1">Belongs to the sigma-70 factor family. ECF subfamily.</text>
</comment>
<dbReference type="InterPro" id="IPR013324">
    <property type="entry name" value="RNA_pol_sigma_r3/r4-like"/>
</dbReference>
<dbReference type="InterPro" id="IPR014284">
    <property type="entry name" value="RNA_pol_sigma-70_dom"/>
</dbReference>
<reference evidence="7 8" key="1">
    <citation type="submission" date="2023-02" db="EMBL/GenBank/DDBJ databases">
        <title>Genome sequence of Mucilaginibacter jinjuensis strain KACC 16571.</title>
        <authorList>
            <person name="Kim S."/>
            <person name="Heo J."/>
            <person name="Kwon S.-W."/>
        </authorList>
    </citation>
    <scope>NUCLEOTIDE SEQUENCE [LARGE SCALE GENOMIC DNA]</scope>
    <source>
        <strain evidence="7 8">KACC 16571</strain>
    </source>
</reference>
<dbReference type="NCBIfam" id="TIGR02985">
    <property type="entry name" value="Sig70_bacteroi1"/>
    <property type="match status" value="1"/>
</dbReference>
<name>A0ABY7T0Z5_9SPHI</name>
<dbReference type="InterPro" id="IPR013325">
    <property type="entry name" value="RNA_pol_sigma_r2"/>
</dbReference>
<evidence type="ECO:0000256" key="3">
    <source>
        <dbReference type="ARBA" id="ARBA00023082"/>
    </source>
</evidence>
<dbReference type="Pfam" id="PF08281">
    <property type="entry name" value="Sigma70_r4_2"/>
    <property type="match status" value="1"/>
</dbReference>
<dbReference type="SUPFAM" id="SSF88659">
    <property type="entry name" value="Sigma3 and sigma4 domains of RNA polymerase sigma factors"/>
    <property type="match status" value="1"/>
</dbReference>
<evidence type="ECO:0000313" key="7">
    <source>
        <dbReference type="EMBL" id="WCT09889.1"/>
    </source>
</evidence>
<dbReference type="Pfam" id="PF04542">
    <property type="entry name" value="Sigma70_r2"/>
    <property type="match status" value="1"/>
</dbReference>
<proteinExistence type="inferred from homology"/>
<evidence type="ECO:0000256" key="1">
    <source>
        <dbReference type="ARBA" id="ARBA00010641"/>
    </source>
</evidence>
<evidence type="ECO:0000259" key="6">
    <source>
        <dbReference type="Pfam" id="PF08281"/>
    </source>
</evidence>
<organism evidence="7 8">
    <name type="scientific">Mucilaginibacter jinjuensis</name>
    <dbReference type="NCBI Taxonomy" id="1176721"/>
    <lineage>
        <taxon>Bacteria</taxon>
        <taxon>Pseudomonadati</taxon>
        <taxon>Bacteroidota</taxon>
        <taxon>Sphingobacteriia</taxon>
        <taxon>Sphingobacteriales</taxon>
        <taxon>Sphingobacteriaceae</taxon>
        <taxon>Mucilaginibacter</taxon>
    </lineage>
</organism>
<dbReference type="InterPro" id="IPR013249">
    <property type="entry name" value="RNA_pol_sigma70_r4_t2"/>
</dbReference>
<evidence type="ECO:0000259" key="5">
    <source>
        <dbReference type="Pfam" id="PF04542"/>
    </source>
</evidence>
<dbReference type="SUPFAM" id="SSF88946">
    <property type="entry name" value="Sigma2 domain of RNA polymerase sigma factors"/>
    <property type="match status" value="1"/>
</dbReference>
<dbReference type="EMBL" id="CP117167">
    <property type="protein sequence ID" value="WCT09889.1"/>
    <property type="molecule type" value="Genomic_DNA"/>
</dbReference>
<dbReference type="InterPro" id="IPR039425">
    <property type="entry name" value="RNA_pol_sigma-70-like"/>
</dbReference>
<evidence type="ECO:0000256" key="4">
    <source>
        <dbReference type="ARBA" id="ARBA00023163"/>
    </source>
</evidence>
<keyword evidence="4" id="KW-0804">Transcription</keyword>
<evidence type="ECO:0000313" key="8">
    <source>
        <dbReference type="Proteomes" id="UP001216139"/>
    </source>
</evidence>
<dbReference type="Gene3D" id="1.10.10.10">
    <property type="entry name" value="Winged helix-like DNA-binding domain superfamily/Winged helix DNA-binding domain"/>
    <property type="match status" value="1"/>
</dbReference>
<dbReference type="PANTHER" id="PTHR43133">
    <property type="entry name" value="RNA POLYMERASE ECF-TYPE SIGMA FACTO"/>
    <property type="match status" value="1"/>
</dbReference>
<protein>
    <submittedName>
        <fullName evidence="7">RNA polymerase sigma-70 factor</fullName>
    </submittedName>
</protein>
<sequence>MSLTKISDDELIILLKDNSHAAYAELYQRYYRLLFVHAYKRLKDEEQAKDIVQEFFVSLWDKRETIAMRSSLAGYFFTAINNRVVDYFLHQEVEEKYISSFAGFLATEQVKTDHLVREKQLQAFIEKEIEQLPPKMKEIFQLSRKENLSHKEIAERLSISEKTVDRQVSNALFRLKTRFGIFVFLLFLIKF</sequence>
<feature type="domain" description="RNA polymerase sigma factor 70 region 4 type 2" evidence="6">
    <location>
        <begin position="126"/>
        <end position="172"/>
    </location>
</feature>
<dbReference type="InterPro" id="IPR036388">
    <property type="entry name" value="WH-like_DNA-bd_sf"/>
</dbReference>
<gene>
    <name evidence="7" type="ORF">PQO05_14235</name>
</gene>
<dbReference type="Gene3D" id="1.10.1740.10">
    <property type="match status" value="1"/>
</dbReference>
<evidence type="ECO:0000256" key="2">
    <source>
        <dbReference type="ARBA" id="ARBA00023015"/>
    </source>
</evidence>
<keyword evidence="2" id="KW-0805">Transcription regulation</keyword>
<dbReference type="Proteomes" id="UP001216139">
    <property type="component" value="Chromosome"/>
</dbReference>
<dbReference type="RefSeq" id="WP_273627984.1">
    <property type="nucleotide sequence ID" value="NZ_CP117167.1"/>
</dbReference>
<accession>A0ABY7T0Z5</accession>
<dbReference type="InterPro" id="IPR014327">
    <property type="entry name" value="RNA_pol_sigma70_bacteroid"/>
</dbReference>
<keyword evidence="3" id="KW-0731">Sigma factor</keyword>
<dbReference type="PANTHER" id="PTHR43133:SF46">
    <property type="entry name" value="RNA POLYMERASE SIGMA-70 FACTOR ECF SUBFAMILY"/>
    <property type="match status" value="1"/>
</dbReference>
<dbReference type="CDD" id="cd06171">
    <property type="entry name" value="Sigma70_r4"/>
    <property type="match status" value="1"/>
</dbReference>
<dbReference type="NCBIfam" id="TIGR02937">
    <property type="entry name" value="sigma70-ECF"/>
    <property type="match status" value="1"/>
</dbReference>
<keyword evidence="8" id="KW-1185">Reference proteome</keyword>
<dbReference type="InterPro" id="IPR007627">
    <property type="entry name" value="RNA_pol_sigma70_r2"/>
</dbReference>
<feature type="domain" description="RNA polymerase sigma-70 region 2" evidence="5">
    <location>
        <begin position="26"/>
        <end position="90"/>
    </location>
</feature>